<dbReference type="Gene3D" id="4.10.470.20">
    <property type="match status" value="6"/>
</dbReference>
<keyword evidence="12" id="KW-1185">Reference proteome</keyword>
<dbReference type="PANTHER" id="PTHR24045">
    <property type="match status" value="1"/>
</dbReference>
<evidence type="ECO:0000256" key="5">
    <source>
        <dbReference type="ARBA" id="ARBA00023136"/>
    </source>
</evidence>
<evidence type="ECO:0000256" key="4">
    <source>
        <dbReference type="ARBA" id="ARBA00022989"/>
    </source>
</evidence>
<evidence type="ECO:0000313" key="11">
    <source>
        <dbReference type="EMBL" id="CDJ61279.1"/>
    </source>
</evidence>
<comment type="subcellular location">
    <subcellularLocation>
        <location evidence="8">Endomembrane system</location>
        <topology evidence="8">Single-pass type I membrane protein</topology>
    </subcellularLocation>
</comment>
<keyword evidence="1" id="KW-0808">Transferase</keyword>
<evidence type="ECO:0000256" key="3">
    <source>
        <dbReference type="ARBA" id="ARBA00022737"/>
    </source>
</evidence>
<evidence type="ECO:0000256" key="9">
    <source>
        <dbReference type="SAM" id="MobiDB-lite"/>
    </source>
</evidence>
<dbReference type="InterPro" id="IPR000800">
    <property type="entry name" value="Notch_dom"/>
</dbReference>
<dbReference type="PANTHER" id="PTHR24045:SF0">
    <property type="entry name" value="N-ACETYLGLUCOSAMINE-1-PHOSPHOTRANSFERASE SUBUNITS ALPHA_BETA"/>
    <property type="match status" value="1"/>
</dbReference>
<dbReference type="AlphaFoldDB" id="U6MFP2"/>
<organism evidence="11 12">
    <name type="scientific">Eimeria maxima</name>
    <name type="common">Coccidian parasite</name>
    <dbReference type="NCBI Taxonomy" id="5804"/>
    <lineage>
        <taxon>Eukaryota</taxon>
        <taxon>Sar</taxon>
        <taxon>Alveolata</taxon>
        <taxon>Apicomplexa</taxon>
        <taxon>Conoidasida</taxon>
        <taxon>Coccidia</taxon>
        <taxon>Eucoccidiorida</taxon>
        <taxon>Eimeriorina</taxon>
        <taxon>Eimeriidae</taxon>
        <taxon>Eimeria</taxon>
    </lineage>
</organism>
<keyword evidence="3" id="KW-0677">Repeat</keyword>
<protein>
    <submittedName>
        <fullName evidence="11">Notch (DSL) domain-containing protein, putative</fullName>
    </submittedName>
</protein>
<name>U6MFP2_EIMMA</name>
<keyword evidence="5" id="KW-0472">Membrane</keyword>
<dbReference type="VEuPathDB" id="ToxoDB:EMWEY_00039560"/>
<dbReference type="GO" id="GO:0005794">
    <property type="term" value="C:Golgi apparatus"/>
    <property type="evidence" value="ECO:0007669"/>
    <property type="project" value="TreeGrafter"/>
</dbReference>
<proteinExistence type="predicted"/>
<dbReference type="InterPro" id="IPR047141">
    <property type="entry name" value="Stealth"/>
</dbReference>
<dbReference type="PROSITE" id="PS50258">
    <property type="entry name" value="LNR"/>
    <property type="match status" value="2"/>
</dbReference>
<dbReference type="OrthoDB" id="343807at2759"/>
<keyword evidence="7" id="KW-0325">Glycoprotein</keyword>
<dbReference type="EMBL" id="HG722046">
    <property type="protein sequence ID" value="CDJ61279.1"/>
    <property type="molecule type" value="Genomic_DNA"/>
</dbReference>
<dbReference type="SUPFAM" id="SSF90193">
    <property type="entry name" value="Notch domain"/>
    <property type="match status" value="1"/>
</dbReference>
<dbReference type="RefSeq" id="XP_013337929.1">
    <property type="nucleotide sequence ID" value="XM_013482475.1"/>
</dbReference>
<evidence type="ECO:0000256" key="1">
    <source>
        <dbReference type="ARBA" id="ARBA00022679"/>
    </source>
</evidence>
<feature type="domain" description="LNR" evidence="10">
    <location>
        <begin position="78"/>
        <end position="108"/>
    </location>
</feature>
<reference evidence="11" key="2">
    <citation type="submission" date="2013-10" db="EMBL/GenBank/DDBJ databases">
        <authorList>
            <person name="Aslett M."/>
        </authorList>
    </citation>
    <scope>NUCLEOTIDE SEQUENCE [LARGE SCALE GENOMIC DNA]</scope>
    <source>
        <strain evidence="11">Weybridge</strain>
    </source>
</reference>
<reference evidence="11" key="1">
    <citation type="submission" date="2013-10" db="EMBL/GenBank/DDBJ databases">
        <title>Genomic analysis of the causative agents of coccidiosis in chickens.</title>
        <authorList>
            <person name="Reid A.J."/>
            <person name="Blake D."/>
            <person name="Billington K."/>
            <person name="Browne H."/>
            <person name="Dunn M."/>
            <person name="Hung S."/>
            <person name="Kawahara F."/>
            <person name="Miranda-Saavedra D."/>
            <person name="Mourier T."/>
            <person name="Nagra H."/>
            <person name="Otto T.D."/>
            <person name="Rawlings N."/>
            <person name="Sanchez A."/>
            <person name="Sanders M."/>
            <person name="Subramaniam C."/>
            <person name="Tay Y."/>
            <person name="Dear P."/>
            <person name="Doerig C."/>
            <person name="Gruber A."/>
            <person name="Parkinson J."/>
            <person name="Shirley M."/>
            <person name="Wan K.L."/>
            <person name="Berriman M."/>
            <person name="Tomley F."/>
            <person name="Pain A."/>
        </authorList>
    </citation>
    <scope>NUCLEOTIDE SEQUENCE [LARGE SCALE GENOMIC DNA]</scope>
    <source>
        <strain evidence="11">Weybridge</strain>
    </source>
</reference>
<dbReference type="InterPro" id="IPR035993">
    <property type="entry name" value="Notch-like_dom_sf"/>
</dbReference>
<evidence type="ECO:0000256" key="6">
    <source>
        <dbReference type="ARBA" id="ARBA00023157"/>
    </source>
</evidence>
<dbReference type="OMA" id="CAKEWIG"/>
<gene>
    <name evidence="11" type="ORF">EMWEY_00039560</name>
</gene>
<feature type="domain" description="LNR" evidence="10">
    <location>
        <begin position="258"/>
        <end position="293"/>
    </location>
</feature>
<keyword evidence="2" id="KW-0812">Transmembrane</keyword>
<feature type="compositionally biased region" description="Polar residues" evidence="9">
    <location>
        <begin position="48"/>
        <end position="58"/>
    </location>
</feature>
<keyword evidence="4" id="KW-1133">Transmembrane helix</keyword>
<evidence type="ECO:0000256" key="7">
    <source>
        <dbReference type="ARBA" id="ARBA00023180"/>
    </source>
</evidence>
<evidence type="ECO:0000259" key="10">
    <source>
        <dbReference type="PROSITE" id="PS50258"/>
    </source>
</evidence>
<dbReference type="GO" id="GO:0016740">
    <property type="term" value="F:transferase activity"/>
    <property type="evidence" value="ECO:0007669"/>
    <property type="project" value="UniProtKB-KW"/>
</dbReference>
<evidence type="ECO:0000313" key="12">
    <source>
        <dbReference type="Proteomes" id="UP000030763"/>
    </source>
</evidence>
<dbReference type="Pfam" id="PF00066">
    <property type="entry name" value="Notch"/>
    <property type="match status" value="6"/>
</dbReference>
<feature type="region of interest" description="Disordered" evidence="9">
    <location>
        <begin position="48"/>
        <end position="70"/>
    </location>
</feature>
<sequence>MTFVVPVHQQGQQQTTSEVGILNNDLSLEREGALGLLERRRNEVVNRDLNTSTTAVQRNQEENGDDENAKKKQQRSQCSRGCKKDWLGDGWCDSACNTEACGFDEGDCLGWCSGDCKPSWEGDGYCDAACYVAACNWDRGDCSRWREQGVDAVERRALQQKLRQFQQHRLQLPECKCERRLLVNGSCTPECNVPECLFDGGECLDMCNAKCSKSWLGDGDCDRECDTPECAYDKGDCASTTNATLQAMRKENGTLEVCDSTCRLWMIGNGVCDKQCNNAACGYDNGDCDNITAVVEIDYSVEPEAVYQFCAKEWIGDGHCDANCYNKPSRWDGGDCEGTEFEVEQAAKGIGPQYDQ</sequence>
<accession>U6MFP2</accession>
<dbReference type="GeneID" id="25337942"/>
<evidence type="ECO:0000256" key="8">
    <source>
        <dbReference type="ARBA" id="ARBA00046288"/>
    </source>
</evidence>
<dbReference type="SMART" id="SM00004">
    <property type="entry name" value="NL"/>
    <property type="match status" value="5"/>
</dbReference>
<keyword evidence="6" id="KW-1015">Disulfide bond</keyword>
<evidence type="ECO:0000256" key="2">
    <source>
        <dbReference type="ARBA" id="ARBA00022692"/>
    </source>
</evidence>
<dbReference type="Proteomes" id="UP000030763">
    <property type="component" value="Unassembled WGS sequence"/>
</dbReference>